<name>A0A0C3QIH2_9AGAM</name>
<sequence length="102" mass="11332">MLSREAWFICFQTSKRPTPTPLVGHRQVKFIDVSDRWLSTESAEVTIYLSGIDGPALVTHVSDYSGLFHAAASMGPKTCIPLFDLQRPISAFDLARSLLPPR</sequence>
<evidence type="ECO:0000313" key="2">
    <source>
        <dbReference type="Proteomes" id="UP000054248"/>
    </source>
</evidence>
<proteinExistence type="predicted"/>
<keyword evidence="2" id="KW-1185">Reference proteome</keyword>
<gene>
    <name evidence="1" type="ORF">M407DRAFT_199587</name>
</gene>
<evidence type="ECO:0000313" key="1">
    <source>
        <dbReference type="EMBL" id="KIO26656.1"/>
    </source>
</evidence>
<dbReference type="Proteomes" id="UP000054248">
    <property type="component" value="Unassembled WGS sequence"/>
</dbReference>
<dbReference type="EMBL" id="KN823021">
    <property type="protein sequence ID" value="KIO26656.1"/>
    <property type="molecule type" value="Genomic_DNA"/>
</dbReference>
<dbReference type="HOGENOM" id="CLU_2279521_0_0_1"/>
<reference evidence="1 2" key="1">
    <citation type="submission" date="2014-04" db="EMBL/GenBank/DDBJ databases">
        <authorList>
            <consortium name="DOE Joint Genome Institute"/>
            <person name="Kuo A."/>
            <person name="Girlanda M."/>
            <person name="Perotto S."/>
            <person name="Kohler A."/>
            <person name="Nagy L.G."/>
            <person name="Floudas D."/>
            <person name="Copeland A."/>
            <person name="Barry K.W."/>
            <person name="Cichocki N."/>
            <person name="Veneault-Fourrey C."/>
            <person name="LaButti K."/>
            <person name="Lindquist E.A."/>
            <person name="Lipzen A."/>
            <person name="Lundell T."/>
            <person name="Morin E."/>
            <person name="Murat C."/>
            <person name="Sun H."/>
            <person name="Tunlid A."/>
            <person name="Henrissat B."/>
            <person name="Grigoriev I.V."/>
            <person name="Hibbett D.S."/>
            <person name="Martin F."/>
            <person name="Nordberg H.P."/>
            <person name="Cantor M.N."/>
            <person name="Hua S.X."/>
        </authorList>
    </citation>
    <scope>NUCLEOTIDE SEQUENCE [LARGE SCALE GENOMIC DNA]</scope>
    <source>
        <strain evidence="1 2">MUT 4182</strain>
    </source>
</reference>
<accession>A0A0C3QIH2</accession>
<dbReference type="AlphaFoldDB" id="A0A0C3QIH2"/>
<protein>
    <submittedName>
        <fullName evidence="1">Uncharacterized protein</fullName>
    </submittedName>
</protein>
<reference evidence="2" key="2">
    <citation type="submission" date="2015-01" db="EMBL/GenBank/DDBJ databases">
        <title>Evolutionary Origins and Diversification of the Mycorrhizal Mutualists.</title>
        <authorList>
            <consortium name="DOE Joint Genome Institute"/>
            <consortium name="Mycorrhizal Genomics Consortium"/>
            <person name="Kohler A."/>
            <person name="Kuo A."/>
            <person name="Nagy L.G."/>
            <person name="Floudas D."/>
            <person name="Copeland A."/>
            <person name="Barry K.W."/>
            <person name="Cichocki N."/>
            <person name="Veneault-Fourrey C."/>
            <person name="LaButti K."/>
            <person name="Lindquist E.A."/>
            <person name="Lipzen A."/>
            <person name="Lundell T."/>
            <person name="Morin E."/>
            <person name="Murat C."/>
            <person name="Riley R."/>
            <person name="Ohm R."/>
            <person name="Sun H."/>
            <person name="Tunlid A."/>
            <person name="Henrissat B."/>
            <person name="Grigoriev I.V."/>
            <person name="Hibbett D.S."/>
            <person name="Martin F."/>
        </authorList>
    </citation>
    <scope>NUCLEOTIDE SEQUENCE [LARGE SCALE GENOMIC DNA]</scope>
    <source>
        <strain evidence="2">MUT 4182</strain>
    </source>
</reference>
<organism evidence="1 2">
    <name type="scientific">Tulasnella calospora MUT 4182</name>
    <dbReference type="NCBI Taxonomy" id="1051891"/>
    <lineage>
        <taxon>Eukaryota</taxon>
        <taxon>Fungi</taxon>
        <taxon>Dikarya</taxon>
        <taxon>Basidiomycota</taxon>
        <taxon>Agaricomycotina</taxon>
        <taxon>Agaricomycetes</taxon>
        <taxon>Cantharellales</taxon>
        <taxon>Tulasnellaceae</taxon>
        <taxon>Tulasnella</taxon>
    </lineage>
</organism>